<dbReference type="Proteomes" id="UP000789595">
    <property type="component" value="Unassembled WGS sequence"/>
</dbReference>
<name>A0A8J2SY57_9STRA</name>
<feature type="chain" id="PRO_5035315873" description="Phosphatidylglycerol lysyltransferase C-terminal domain-containing protein" evidence="6">
    <location>
        <begin position="18"/>
        <end position="336"/>
    </location>
</feature>
<comment type="subcellular location">
    <subcellularLocation>
        <location evidence="1">Cell membrane</location>
        <topology evidence="1">Multi-pass membrane protein</topology>
    </subcellularLocation>
</comment>
<comment type="caution">
    <text evidence="8">The sequence shown here is derived from an EMBL/GenBank/DDBJ whole genome shotgun (WGS) entry which is preliminary data.</text>
</comment>
<dbReference type="Pfam" id="PF09924">
    <property type="entry name" value="LPG_synthase_C"/>
    <property type="match status" value="1"/>
</dbReference>
<keyword evidence="9" id="KW-1185">Reference proteome</keyword>
<evidence type="ECO:0000256" key="6">
    <source>
        <dbReference type="SAM" id="SignalP"/>
    </source>
</evidence>
<evidence type="ECO:0000259" key="7">
    <source>
        <dbReference type="Pfam" id="PF09924"/>
    </source>
</evidence>
<dbReference type="InterPro" id="IPR051211">
    <property type="entry name" value="PG_lysyltransferase"/>
</dbReference>
<evidence type="ECO:0000256" key="1">
    <source>
        <dbReference type="ARBA" id="ARBA00004651"/>
    </source>
</evidence>
<evidence type="ECO:0000256" key="5">
    <source>
        <dbReference type="ARBA" id="ARBA00023136"/>
    </source>
</evidence>
<sequence>MMLALVVAATALAPVERLYLSYGHRANSFSAAFDPDLERHVTDQGFVAFARHACTRTSLAFFDPVCLETNMETVLDSFMERERQRGRVAFWKVSTATARYLCARHGFAAAPYGTEHALDLRGDMLRGPKRRNLRRDVNNARKAGARVEVVEAADASLTTCERRWLAARPQSREIRRATRRCRAAPEPYCTKVRAVDDFGETLGWAAFDHCYRDGDLVGAGFSTVRWDPEAPKGIPALLAVDGVALVADGRATFRLELGEAPLAPLPTHLAEGFPPLPFVSAVTRLVYDRGRLLYNARGISAWKRKWRAEESALWICCEKDPPFLETAAALALIYDP</sequence>
<gene>
    <name evidence="8" type="ORF">PECAL_6P16080</name>
</gene>
<organism evidence="8 9">
    <name type="scientific">Pelagomonas calceolata</name>
    <dbReference type="NCBI Taxonomy" id="35677"/>
    <lineage>
        <taxon>Eukaryota</taxon>
        <taxon>Sar</taxon>
        <taxon>Stramenopiles</taxon>
        <taxon>Ochrophyta</taxon>
        <taxon>Pelagophyceae</taxon>
        <taxon>Pelagomonadales</taxon>
        <taxon>Pelagomonadaceae</taxon>
        <taxon>Pelagomonas</taxon>
    </lineage>
</organism>
<keyword evidence="6" id="KW-0732">Signal</keyword>
<dbReference type="GO" id="GO:0016755">
    <property type="term" value="F:aminoacyltransferase activity"/>
    <property type="evidence" value="ECO:0007669"/>
    <property type="project" value="TreeGrafter"/>
</dbReference>
<evidence type="ECO:0000313" key="9">
    <source>
        <dbReference type="Proteomes" id="UP000789595"/>
    </source>
</evidence>
<evidence type="ECO:0000313" key="8">
    <source>
        <dbReference type="EMBL" id="CAH0379971.1"/>
    </source>
</evidence>
<evidence type="ECO:0000256" key="2">
    <source>
        <dbReference type="ARBA" id="ARBA00022475"/>
    </source>
</evidence>
<evidence type="ECO:0000256" key="3">
    <source>
        <dbReference type="ARBA" id="ARBA00022692"/>
    </source>
</evidence>
<dbReference type="PANTHER" id="PTHR34697">
    <property type="entry name" value="PHOSPHATIDYLGLYCEROL LYSYLTRANSFERASE"/>
    <property type="match status" value="1"/>
</dbReference>
<reference evidence="8" key="1">
    <citation type="submission" date="2021-11" db="EMBL/GenBank/DDBJ databases">
        <authorList>
            <consortium name="Genoscope - CEA"/>
            <person name="William W."/>
        </authorList>
    </citation>
    <scope>NUCLEOTIDE SEQUENCE</scope>
</reference>
<keyword evidence="4" id="KW-1133">Transmembrane helix</keyword>
<feature type="signal peptide" evidence="6">
    <location>
        <begin position="1"/>
        <end position="17"/>
    </location>
</feature>
<keyword evidence="2" id="KW-1003">Cell membrane</keyword>
<protein>
    <recommendedName>
        <fullName evidence="7">Phosphatidylglycerol lysyltransferase C-terminal domain-containing protein</fullName>
    </recommendedName>
</protein>
<keyword evidence="5" id="KW-0472">Membrane</keyword>
<proteinExistence type="predicted"/>
<dbReference type="GO" id="GO:0055091">
    <property type="term" value="P:phospholipid homeostasis"/>
    <property type="evidence" value="ECO:0007669"/>
    <property type="project" value="TreeGrafter"/>
</dbReference>
<accession>A0A8J2SY57</accession>
<dbReference type="InterPro" id="IPR024320">
    <property type="entry name" value="LPG_synthase_C"/>
</dbReference>
<evidence type="ECO:0000256" key="4">
    <source>
        <dbReference type="ARBA" id="ARBA00022989"/>
    </source>
</evidence>
<dbReference type="PANTHER" id="PTHR34697:SF2">
    <property type="entry name" value="PHOSPHATIDYLGLYCEROL LYSYLTRANSFERASE"/>
    <property type="match status" value="1"/>
</dbReference>
<dbReference type="GO" id="GO:0005886">
    <property type="term" value="C:plasma membrane"/>
    <property type="evidence" value="ECO:0007669"/>
    <property type="project" value="UniProtKB-SubCell"/>
</dbReference>
<keyword evidence="3" id="KW-0812">Transmembrane</keyword>
<dbReference type="EMBL" id="CAKKNE010000006">
    <property type="protein sequence ID" value="CAH0379971.1"/>
    <property type="molecule type" value="Genomic_DNA"/>
</dbReference>
<dbReference type="AlphaFoldDB" id="A0A8J2SY57"/>
<feature type="domain" description="Phosphatidylglycerol lysyltransferase C-terminal" evidence="7">
    <location>
        <begin position="36"/>
        <end position="316"/>
    </location>
</feature>